<accession>A0A1I7LNG7</accession>
<protein>
    <submittedName>
        <fullName evidence="2">Uncharacterized protein</fullName>
    </submittedName>
</protein>
<feature type="compositionally biased region" description="Basic and acidic residues" evidence="1">
    <location>
        <begin position="104"/>
        <end position="115"/>
    </location>
</feature>
<feature type="compositionally biased region" description="Polar residues" evidence="1">
    <location>
        <begin position="67"/>
        <end position="81"/>
    </location>
</feature>
<proteinExistence type="predicted"/>
<evidence type="ECO:0000256" key="1">
    <source>
        <dbReference type="SAM" id="MobiDB-lite"/>
    </source>
</evidence>
<name>A0A1I7LNG7_9BURK</name>
<feature type="region of interest" description="Disordered" evidence="1">
    <location>
        <begin position="95"/>
        <end position="115"/>
    </location>
</feature>
<dbReference type="RefSeq" id="WP_093558711.1">
    <property type="nucleotide sequence ID" value="NZ_FPBO01000033.1"/>
</dbReference>
<reference evidence="3" key="1">
    <citation type="submission" date="2016-10" db="EMBL/GenBank/DDBJ databases">
        <authorList>
            <person name="Varghese N."/>
            <person name="Submissions S."/>
        </authorList>
    </citation>
    <scope>NUCLEOTIDE SEQUENCE [LARGE SCALE GENOMIC DNA]</scope>
    <source>
        <strain evidence="3">CGMCC 1.11014</strain>
    </source>
</reference>
<gene>
    <name evidence="2" type="ORF">SAMN05216552_103368</name>
</gene>
<organism evidence="2 3">
    <name type="scientific">Pseudoduganella namucuonensis</name>
    <dbReference type="NCBI Taxonomy" id="1035707"/>
    <lineage>
        <taxon>Bacteria</taxon>
        <taxon>Pseudomonadati</taxon>
        <taxon>Pseudomonadota</taxon>
        <taxon>Betaproteobacteria</taxon>
        <taxon>Burkholderiales</taxon>
        <taxon>Oxalobacteraceae</taxon>
        <taxon>Telluria group</taxon>
        <taxon>Pseudoduganella</taxon>
    </lineage>
</organism>
<dbReference type="Proteomes" id="UP000199391">
    <property type="component" value="Unassembled WGS sequence"/>
</dbReference>
<dbReference type="AlphaFoldDB" id="A0A1I7LNG7"/>
<evidence type="ECO:0000313" key="3">
    <source>
        <dbReference type="Proteomes" id="UP000199391"/>
    </source>
</evidence>
<sequence length="115" mass="12515">MLSLVLFAGACHAEGEGLCKPLCEADKRECRAAAASLSRDDVAPLLAMEDRNPHAKVSRRMAGSPPEAQTTRASESKRVQMQRTCNDNHLRCVRACGNSPVDKPTQEGKDAPRRN</sequence>
<keyword evidence="3" id="KW-1185">Reference proteome</keyword>
<dbReference type="EMBL" id="FPBO01000033">
    <property type="protein sequence ID" value="SFV11237.1"/>
    <property type="molecule type" value="Genomic_DNA"/>
</dbReference>
<evidence type="ECO:0000313" key="2">
    <source>
        <dbReference type="EMBL" id="SFV11237.1"/>
    </source>
</evidence>
<dbReference type="OrthoDB" id="8756927at2"/>
<feature type="region of interest" description="Disordered" evidence="1">
    <location>
        <begin position="51"/>
        <end position="81"/>
    </location>
</feature>